<dbReference type="PANTHER" id="PTHR33221:SF16">
    <property type="entry name" value="HTH-TYPE TRANSCRIPTIONAL REGULATOR SLR0846-RELATED"/>
    <property type="match status" value="1"/>
</dbReference>
<dbReference type="PANTHER" id="PTHR33221">
    <property type="entry name" value="WINGED HELIX-TURN-HELIX TRANSCRIPTIONAL REGULATOR, RRF2 FAMILY"/>
    <property type="match status" value="1"/>
</dbReference>
<dbReference type="EMBL" id="JACHGW010000003">
    <property type="protein sequence ID" value="MBB6052045.1"/>
    <property type="molecule type" value="Genomic_DNA"/>
</dbReference>
<dbReference type="InterPro" id="IPR036390">
    <property type="entry name" value="WH_DNA-bd_sf"/>
</dbReference>
<comment type="caution">
    <text evidence="1">The sequence shown here is derived from an EMBL/GenBank/DDBJ whole genome shotgun (WGS) entry which is preliminary data.</text>
</comment>
<organism evidence="1 2">
    <name type="scientific">Armatimonas rosea</name>
    <dbReference type="NCBI Taxonomy" id="685828"/>
    <lineage>
        <taxon>Bacteria</taxon>
        <taxon>Bacillati</taxon>
        <taxon>Armatimonadota</taxon>
        <taxon>Armatimonadia</taxon>
        <taxon>Armatimonadales</taxon>
        <taxon>Armatimonadaceae</taxon>
        <taxon>Armatimonas</taxon>
    </lineage>
</organism>
<dbReference type="GO" id="GO:0005829">
    <property type="term" value="C:cytosol"/>
    <property type="evidence" value="ECO:0007669"/>
    <property type="project" value="TreeGrafter"/>
</dbReference>
<proteinExistence type="predicted"/>
<name>A0A7W9STD9_ARMRO</name>
<dbReference type="NCBIfam" id="TIGR00738">
    <property type="entry name" value="rrf2_super"/>
    <property type="match status" value="1"/>
</dbReference>
<accession>A0A7W9STD9</accession>
<dbReference type="Pfam" id="PF02082">
    <property type="entry name" value="Rrf2"/>
    <property type="match status" value="1"/>
</dbReference>
<dbReference type="Proteomes" id="UP000520814">
    <property type="component" value="Unassembled WGS sequence"/>
</dbReference>
<keyword evidence="2" id="KW-1185">Reference proteome</keyword>
<gene>
    <name evidence="1" type="ORF">HNQ39_003855</name>
</gene>
<evidence type="ECO:0000313" key="1">
    <source>
        <dbReference type="EMBL" id="MBB6052045.1"/>
    </source>
</evidence>
<reference evidence="1 2" key="1">
    <citation type="submission" date="2020-08" db="EMBL/GenBank/DDBJ databases">
        <title>Genomic Encyclopedia of Type Strains, Phase IV (KMG-IV): sequencing the most valuable type-strain genomes for metagenomic binning, comparative biology and taxonomic classification.</title>
        <authorList>
            <person name="Goeker M."/>
        </authorList>
    </citation>
    <scope>NUCLEOTIDE SEQUENCE [LARGE SCALE GENOMIC DNA]</scope>
    <source>
        <strain evidence="1 2">DSM 23562</strain>
    </source>
</reference>
<dbReference type="InterPro" id="IPR000944">
    <property type="entry name" value="Tscrpt_reg_Rrf2"/>
</dbReference>
<dbReference type="InterPro" id="IPR036388">
    <property type="entry name" value="WH-like_DNA-bd_sf"/>
</dbReference>
<dbReference type="PROSITE" id="PS51197">
    <property type="entry name" value="HTH_RRF2_2"/>
    <property type="match status" value="1"/>
</dbReference>
<evidence type="ECO:0000313" key="2">
    <source>
        <dbReference type="Proteomes" id="UP000520814"/>
    </source>
</evidence>
<dbReference type="Gene3D" id="1.10.10.10">
    <property type="entry name" value="Winged helix-like DNA-binding domain superfamily/Winged helix DNA-binding domain"/>
    <property type="match status" value="1"/>
</dbReference>
<sequence>MTFTTKEDYGLRAVLDLAAQGGSAPVQAREIAARQQIPEPFLEQLLASLRRAEVVRSIRGAGGGYVLADTPERVTVGAILRALSGPLIPHELIQGTPEEPESLGAIPEVQVVRGVWHELRAALLSVVETVTVAELLERRIATREGFLAMHI</sequence>
<protein>
    <submittedName>
        <fullName evidence="1">Rrf2 family protein</fullName>
    </submittedName>
</protein>
<dbReference type="RefSeq" id="WP_184200236.1">
    <property type="nucleotide sequence ID" value="NZ_JACHGW010000003.1"/>
</dbReference>
<dbReference type="AlphaFoldDB" id="A0A7W9STD9"/>
<dbReference type="GO" id="GO:0003700">
    <property type="term" value="F:DNA-binding transcription factor activity"/>
    <property type="evidence" value="ECO:0007669"/>
    <property type="project" value="TreeGrafter"/>
</dbReference>
<dbReference type="SUPFAM" id="SSF46785">
    <property type="entry name" value="Winged helix' DNA-binding domain"/>
    <property type="match status" value="1"/>
</dbReference>